<reference evidence="1 2" key="1">
    <citation type="submission" date="2019-06" db="EMBL/GenBank/DDBJ databases">
        <title>Mycoplasma nasistruthionis sp. nov. str Ms03.</title>
        <authorList>
            <person name="Botes A."/>
        </authorList>
    </citation>
    <scope>NUCLEOTIDE SEQUENCE [LARGE SCALE GENOMIC DNA]</scope>
    <source>
        <strain evidence="1 2">Ms03</strain>
    </source>
</reference>
<proteinExistence type="predicted"/>
<keyword evidence="2" id="KW-1185">Reference proteome</keyword>
<sequence>MNDHYFFHFQPIEKIIDSLINHCSSDTSFTKRDLKTLLQDWLIQPDNNYKWKVIFKLISDFPKHNLTDLEHYELIWKLIQYIRSIDMYDNMIVLSDRVIENDGIIYK</sequence>
<dbReference type="RefSeq" id="WP_208664859.1">
    <property type="nucleotide sequence ID" value="NZ_CP041147.1"/>
</dbReference>
<evidence type="ECO:0000313" key="1">
    <source>
        <dbReference type="EMBL" id="QDF64800.1"/>
    </source>
</evidence>
<protein>
    <submittedName>
        <fullName evidence="1">Uncharacterized protein</fullName>
    </submittedName>
</protein>
<dbReference type="AlphaFoldDB" id="A0A4Y6I673"/>
<gene>
    <name evidence="1" type="ORF">FIV53_00515</name>
</gene>
<organism evidence="1 2">
    <name type="scientific">Mycoplasma nasistruthionis</name>
    <dbReference type="NCBI Taxonomy" id="353852"/>
    <lineage>
        <taxon>Bacteria</taxon>
        <taxon>Bacillati</taxon>
        <taxon>Mycoplasmatota</taxon>
        <taxon>Mollicutes</taxon>
        <taxon>Mycoplasmataceae</taxon>
        <taxon>Mycoplasma</taxon>
    </lineage>
</organism>
<accession>A0A4Y6I673</accession>
<dbReference type="Proteomes" id="UP000315201">
    <property type="component" value="Chromosome"/>
</dbReference>
<evidence type="ECO:0000313" key="2">
    <source>
        <dbReference type="Proteomes" id="UP000315201"/>
    </source>
</evidence>
<dbReference type="EMBL" id="CP041147">
    <property type="protein sequence ID" value="QDF64800.1"/>
    <property type="molecule type" value="Genomic_DNA"/>
</dbReference>
<name>A0A4Y6I673_9MOLU</name>